<comment type="caution">
    <text evidence="2">The sequence shown here is derived from an EMBL/GenBank/DDBJ whole genome shotgun (WGS) entry which is preliminary data.</text>
</comment>
<accession>A0ABW0UF18</accession>
<dbReference type="Proteomes" id="UP001596110">
    <property type="component" value="Unassembled WGS sequence"/>
</dbReference>
<dbReference type="RefSeq" id="WP_156805262.1">
    <property type="nucleotide sequence ID" value="NZ_JBHSOJ010000016.1"/>
</dbReference>
<keyword evidence="1" id="KW-0472">Membrane</keyword>
<organism evidence="2 3">
    <name type="scientific">Streptococcus caledonicus</name>
    <dbReference type="NCBI Taxonomy" id="2614158"/>
    <lineage>
        <taxon>Bacteria</taxon>
        <taxon>Bacillati</taxon>
        <taxon>Bacillota</taxon>
        <taxon>Bacilli</taxon>
        <taxon>Lactobacillales</taxon>
        <taxon>Streptococcaceae</taxon>
        <taxon>Streptococcus</taxon>
    </lineage>
</organism>
<dbReference type="EMBL" id="JBHSOJ010000016">
    <property type="protein sequence ID" value="MFC5631241.1"/>
    <property type="molecule type" value="Genomic_DNA"/>
</dbReference>
<keyword evidence="1" id="KW-1133">Transmembrane helix</keyword>
<protein>
    <submittedName>
        <fullName evidence="2">Uncharacterized protein</fullName>
    </submittedName>
</protein>
<evidence type="ECO:0000313" key="2">
    <source>
        <dbReference type="EMBL" id="MFC5631241.1"/>
    </source>
</evidence>
<gene>
    <name evidence="2" type="ORF">ACFPQ3_06550</name>
</gene>
<reference evidence="3" key="1">
    <citation type="journal article" date="2019" name="Int. J. Syst. Evol. Microbiol.">
        <title>The Global Catalogue of Microorganisms (GCM) 10K type strain sequencing project: providing services to taxonomists for standard genome sequencing and annotation.</title>
        <authorList>
            <consortium name="The Broad Institute Genomics Platform"/>
            <consortium name="The Broad Institute Genome Sequencing Center for Infectious Disease"/>
            <person name="Wu L."/>
            <person name="Ma J."/>
        </authorList>
    </citation>
    <scope>NUCLEOTIDE SEQUENCE [LARGE SCALE GENOMIC DNA]</scope>
    <source>
        <strain evidence="3">DT43</strain>
    </source>
</reference>
<name>A0ABW0UF18_9STRE</name>
<feature type="transmembrane region" description="Helical" evidence="1">
    <location>
        <begin position="7"/>
        <end position="25"/>
    </location>
</feature>
<keyword evidence="3" id="KW-1185">Reference proteome</keyword>
<evidence type="ECO:0000313" key="3">
    <source>
        <dbReference type="Proteomes" id="UP001596110"/>
    </source>
</evidence>
<proteinExistence type="predicted"/>
<evidence type="ECO:0000256" key="1">
    <source>
        <dbReference type="SAM" id="Phobius"/>
    </source>
</evidence>
<keyword evidence="1" id="KW-0812">Transmembrane</keyword>
<sequence length="94" mass="10826">MFKRWKFIVSLMLLVVLGVGVFYWSSIEKEQRLKTYLEVAIVDFDKELIIEGSGNLFFAMPKVITSKLGKAITEVVENERNSQIGYNYLSRKTG</sequence>